<dbReference type="Proteomes" id="UP000765509">
    <property type="component" value="Unassembled WGS sequence"/>
</dbReference>
<gene>
    <name evidence="2" type="ORF">O181_027764</name>
</gene>
<dbReference type="AlphaFoldDB" id="A0A9Q3H2X4"/>
<keyword evidence="3" id="KW-1185">Reference proteome</keyword>
<dbReference type="EMBL" id="AVOT02009415">
    <property type="protein sequence ID" value="MBW0488049.1"/>
    <property type="molecule type" value="Genomic_DNA"/>
</dbReference>
<comment type="caution">
    <text evidence="2">The sequence shown here is derived from an EMBL/GenBank/DDBJ whole genome shotgun (WGS) entry which is preliminary data.</text>
</comment>
<sequence>KDRLSSLHPDIFDSRINLKILKKCGGELEHAIKCRSSEPCSTDEYINKMGDIITRTRIGKTWTRNRIESKIVPRTSREDRKPERPFLNFHKCGSTSHLAKTCTKKTKINKFKVIEEVWCAEEKEESDQSYEISEDTPAEN</sequence>
<evidence type="ECO:0000256" key="1">
    <source>
        <dbReference type="SAM" id="MobiDB-lite"/>
    </source>
</evidence>
<feature type="region of interest" description="Disordered" evidence="1">
    <location>
        <begin position="121"/>
        <end position="140"/>
    </location>
</feature>
<accession>A0A9Q3H2X4</accession>
<feature type="non-terminal residue" evidence="2">
    <location>
        <position position="1"/>
    </location>
</feature>
<organism evidence="2 3">
    <name type="scientific">Austropuccinia psidii MF-1</name>
    <dbReference type="NCBI Taxonomy" id="1389203"/>
    <lineage>
        <taxon>Eukaryota</taxon>
        <taxon>Fungi</taxon>
        <taxon>Dikarya</taxon>
        <taxon>Basidiomycota</taxon>
        <taxon>Pucciniomycotina</taxon>
        <taxon>Pucciniomycetes</taxon>
        <taxon>Pucciniales</taxon>
        <taxon>Sphaerophragmiaceae</taxon>
        <taxon>Austropuccinia</taxon>
    </lineage>
</organism>
<proteinExistence type="predicted"/>
<evidence type="ECO:0000313" key="3">
    <source>
        <dbReference type="Proteomes" id="UP000765509"/>
    </source>
</evidence>
<reference evidence="2" key="1">
    <citation type="submission" date="2021-03" db="EMBL/GenBank/DDBJ databases">
        <title>Draft genome sequence of rust myrtle Austropuccinia psidii MF-1, a brazilian biotype.</title>
        <authorList>
            <person name="Quecine M.C."/>
            <person name="Pachon D.M.R."/>
            <person name="Bonatelli M.L."/>
            <person name="Correr F.H."/>
            <person name="Franceschini L.M."/>
            <person name="Leite T.F."/>
            <person name="Margarido G.R.A."/>
            <person name="Almeida C.A."/>
            <person name="Ferrarezi J.A."/>
            <person name="Labate C.A."/>
        </authorList>
    </citation>
    <scope>NUCLEOTIDE SEQUENCE</scope>
    <source>
        <strain evidence="2">MF-1</strain>
    </source>
</reference>
<protein>
    <submittedName>
        <fullName evidence="2">Uncharacterized protein</fullName>
    </submittedName>
</protein>
<evidence type="ECO:0000313" key="2">
    <source>
        <dbReference type="EMBL" id="MBW0488049.1"/>
    </source>
</evidence>
<name>A0A9Q3H2X4_9BASI</name>